<proteinExistence type="inferred from homology"/>
<dbReference type="InterPro" id="IPR028082">
    <property type="entry name" value="Peripla_BP_I"/>
</dbReference>
<reference evidence="6 7" key="2">
    <citation type="submission" date="2017-08" db="EMBL/GenBank/DDBJ databases">
        <authorList>
            <person name="de Groot N.N."/>
        </authorList>
    </citation>
    <scope>NUCLEOTIDE SEQUENCE [LARGE SCALE GENOMIC DNA]</scope>
    <source>
        <strain evidence="6">Orrdi1</strain>
    </source>
</reference>
<dbReference type="EMBL" id="LT907988">
    <property type="protein sequence ID" value="SOE51649.1"/>
    <property type="molecule type" value="Genomic_DNA"/>
</dbReference>
<reference evidence="5 7" key="1">
    <citation type="submission" date="2016-06" db="EMBL/GenBank/DDBJ databases">
        <authorList>
            <person name="Kjaerup R.B."/>
            <person name="Dalgaard T.S."/>
            <person name="Juul-Madsen H.R."/>
        </authorList>
    </citation>
    <scope>NUCLEOTIDE SEQUENCE [LARGE SCALE GENOMIC DNA]</scope>
    <source>
        <strain evidence="5">Orrdi1</strain>
    </source>
</reference>
<evidence type="ECO:0000256" key="2">
    <source>
        <dbReference type="ARBA" id="ARBA00022729"/>
    </source>
</evidence>
<dbReference type="CDD" id="cd06359">
    <property type="entry name" value="PBP1_Nba-like"/>
    <property type="match status" value="1"/>
</dbReference>
<dbReference type="KEGG" id="odi:ODI_R3592"/>
<dbReference type="PANTHER" id="PTHR30483">
    <property type="entry name" value="LEUCINE-SPECIFIC-BINDING PROTEIN"/>
    <property type="match status" value="1"/>
</dbReference>
<gene>
    <name evidence="5" type="ORF">ODI_00072</name>
    <name evidence="6" type="ORF">ODI_R3592</name>
</gene>
<organism evidence="5 7">
    <name type="scientific">Orrella dioscoreae</name>
    <dbReference type="NCBI Taxonomy" id="1851544"/>
    <lineage>
        <taxon>Bacteria</taxon>
        <taxon>Pseudomonadati</taxon>
        <taxon>Pseudomonadota</taxon>
        <taxon>Betaproteobacteria</taxon>
        <taxon>Burkholderiales</taxon>
        <taxon>Alcaligenaceae</taxon>
        <taxon>Orrella</taxon>
    </lineage>
</organism>
<dbReference type="STRING" id="1851544.ODI_00072"/>
<accession>A0A1C3JWK9</accession>
<feature type="chain" id="PRO_5015062366" evidence="3">
    <location>
        <begin position="22"/>
        <end position="387"/>
    </location>
</feature>
<feature type="domain" description="Leucine-binding protein" evidence="4">
    <location>
        <begin position="26"/>
        <end position="360"/>
    </location>
</feature>
<dbReference type="AlphaFoldDB" id="A0A1C3JWK9"/>
<dbReference type="InterPro" id="IPR051010">
    <property type="entry name" value="BCAA_transport"/>
</dbReference>
<keyword evidence="2 3" id="KW-0732">Signal</keyword>
<evidence type="ECO:0000256" key="1">
    <source>
        <dbReference type="ARBA" id="ARBA00010062"/>
    </source>
</evidence>
<comment type="similarity">
    <text evidence="1">Belongs to the leucine-binding protein family.</text>
</comment>
<evidence type="ECO:0000313" key="7">
    <source>
        <dbReference type="Proteomes" id="UP000078558"/>
    </source>
</evidence>
<dbReference type="Proteomes" id="UP000078558">
    <property type="component" value="Chromosome I"/>
</dbReference>
<evidence type="ECO:0000256" key="3">
    <source>
        <dbReference type="SAM" id="SignalP"/>
    </source>
</evidence>
<feature type="signal peptide" evidence="3">
    <location>
        <begin position="1"/>
        <end position="21"/>
    </location>
</feature>
<evidence type="ECO:0000259" key="4">
    <source>
        <dbReference type="Pfam" id="PF13458"/>
    </source>
</evidence>
<dbReference type="InterPro" id="IPR028081">
    <property type="entry name" value="Leu-bd"/>
</dbReference>
<dbReference type="EMBL" id="FLRC01000001">
    <property type="protein sequence ID" value="SBT23537.1"/>
    <property type="molecule type" value="Genomic_DNA"/>
</dbReference>
<dbReference type="RefSeq" id="WP_067748599.1">
    <property type="nucleotide sequence ID" value="NZ_LT907988.1"/>
</dbReference>
<name>A0A1C3JWK9_9BURK</name>
<dbReference type="OrthoDB" id="8522748at2"/>
<dbReference type="SUPFAM" id="SSF53822">
    <property type="entry name" value="Periplasmic binding protein-like I"/>
    <property type="match status" value="1"/>
</dbReference>
<keyword evidence="7" id="KW-1185">Reference proteome</keyword>
<dbReference type="Gene3D" id="3.40.50.2300">
    <property type="match status" value="2"/>
</dbReference>
<sequence length="387" mass="41853">MRLAQRLAVAALACLAGAAHAQSAAPIKVGIALDISGPFASLGADARDGFDLAIEKLGGTLGGQPAEFLKTDFAGSPEQATQLVNRYLQRDKIQFFTGPIASNSALAVAPLLFKAKVPFLSNNPGPSQFAGKQCNAYFFGQYQNDTYDEAAGKLANEKGYKHMVILAPNYPAGKDHLNGFKRLYKGDLKDEIYTKVGQIDYAAEIAQIRAAKPDAVFFFLPGGMGINFIKQYVAGGLKGIPLIAPGFSADQDVINAVGEDMIGLQNTAHWTHDLDLPANKAFVADFRKKYERYPTVYAAMAYDTIMAMDAAVKDAGGASDPDKLVQALAKPSFTSLRGDFTYGPNQYPIQDYYLRVVAKDADGKVTNKLVERILTRHQDAYVADCKR</sequence>
<evidence type="ECO:0000313" key="5">
    <source>
        <dbReference type="EMBL" id="SBT23537.1"/>
    </source>
</evidence>
<dbReference type="PANTHER" id="PTHR30483:SF6">
    <property type="entry name" value="PERIPLASMIC BINDING PROTEIN OF ABC TRANSPORTER FOR NATURAL AMINO ACIDS"/>
    <property type="match status" value="1"/>
</dbReference>
<protein>
    <submittedName>
        <fullName evidence="5">ABC transporter substrate binding protein</fullName>
    </submittedName>
</protein>
<dbReference type="Pfam" id="PF13458">
    <property type="entry name" value="Peripla_BP_6"/>
    <property type="match status" value="1"/>
</dbReference>
<evidence type="ECO:0000313" key="6">
    <source>
        <dbReference type="EMBL" id="SOE51649.1"/>
    </source>
</evidence>